<keyword evidence="1" id="KW-0833">Ubl conjugation pathway</keyword>
<evidence type="ECO:0000256" key="1">
    <source>
        <dbReference type="ARBA" id="ARBA00022786"/>
    </source>
</evidence>
<reference evidence="4" key="1">
    <citation type="journal article" date="2024" name="IScience">
        <title>Strigolactones Initiate the Formation of Haustorium-like Structures in Castilleja.</title>
        <authorList>
            <person name="Buerger M."/>
            <person name="Peterson D."/>
            <person name="Chory J."/>
        </authorList>
    </citation>
    <scope>NUCLEOTIDE SEQUENCE [LARGE SCALE GENOMIC DNA]</scope>
</reference>
<protein>
    <submittedName>
        <fullName evidence="3">Plant UBX domain-containing protein 1</fullName>
    </submittedName>
</protein>
<evidence type="ECO:0000313" key="3">
    <source>
        <dbReference type="EMBL" id="KAL3624311.1"/>
    </source>
</evidence>
<evidence type="ECO:0000259" key="2">
    <source>
        <dbReference type="PROSITE" id="PS50033"/>
    </source>
</evidence>
<dbReference type="Proteomes" id="UP001632038">
    <property type="component" value="Unassembled WGS sequence"/>
</dbReference>
<dbReference type="AlphaFoldDB" id="A0ABD3C5B7"/>
<dbReference type="PANTHER" id="PTHR47557:SF2">
    <property type="entry name" value="PLANT UBX DOMAIN-CONTAINING PROTEIN 1"/>
    <property type="match status" value="1"/>
</dbReference>
<dbReference type="PANTHER" id="PTHR47557">
    <property type="entry name" value="PLANT UBX DOMAIN-CONTAINING PROTEIN 1"/>
    <property type="match status" value="1"/>
</dbReference>
<dbReference type="SUPFAM" id="SSF54236">
    <property type="entry name" value="Ubiquitin-like"/>
    <property type="match status" value="1"/>
</dbReference>
<proteinExistence type="predicted"/>
<comment type="caution">
    <text evidence="3">The sequence shown here is derived from an EMBL/GenBank/DDBJ whole genome shotgun (WGS) entry which is preliminary data.</text>
</comment>
<dbReference type="Pfam" id="PF00789">
    <property type="entry name" value="UBX"/>
    <property type="match status" value="1"/>
</dbReference>
<dbReference type="InterPro" id="IPR029071">
    <property type="entry name" value="Ubiquitin-like_domsf"/>
</dbReference>
<dbReference type="EMBL" id="JAVIJP010000054">
    <property type="protein sequence ID" value="KAL3624311.1"/>
    <property type="molecule type" value="Genomic_DNA"/>
</dbReference>
<name>A0ABD3C5B7_9LAMI</name>
<dbReference type="PROSITE" id="PS50033">
    <property type="entry name" value="UBX"/>
    <property type="match status" value="1"/>
</dbReference>
<accession>A0ABD3C5B7</accession>
<dbReference type="CDD" id="cd16118">
    <property type="entry name" value="UBX2_UBXN9"/>
    <property type="match status" value="1"/>
</dbReference>
<feature type="domain" description="UBX" evidence="2">
    <location>
        <begin position="100"/>
        <end position="176"/>
    </location>
</feature>
<dbReference type="InterPro" id="IPR001012">
    <property type="entry name" value="UBX_dom"/>
</dbReference>
<sequence>MTLDSSPAWKRGRFVAVSPMESEAAQARLAAAREKYGREIRVFETSIASSTHSNVSDAEVTDDFYEFTPEDYYRILATKKEDKHLKTRKLRDAENFARRARMTKAVIRVRFPDNHTLEAKFHPSETIQSLVDLLNKVLTHPELPFYLYTTPPKKQLKDMSQDLYSAGFIPGAIVYFTCDVPKGDPFAGPFLQDDVMSLRGLEFAAEQPGPAPQPAPELATTGPSVVVHEQKTTDKKIIKPKWLKM</sequence>
<gene>
    <name evidence="3" type="primary">PUX1_6</name>
    <name evidence="3" type="ORF">CASFOL_033127</name>
</gene>
<evidence type="ECO:0000313" key="4">
    <source>
        <dbReference type="Proteomes" id="UP001632038"/>
    </source>
</evidence>
<dbReference type="InterPro" id="IPR044232">
    <property type="entry name" value="PUX1"/>
</dbReference>
<organism evidence="3 4">
    <name type="scientific">Castilleja foliolosa</name>
    <dbReference type="NCBI Taxonomy" id="1961234"/>
    <lineage>
        <taxon>Eukaryota</taxon>
        <taxon>Viridiplantae</taxon>
        <taxon>Streptophyta</taxon>
        <taxon>Embryophyta</taxon>
        <taxon>Tracheophyta</taxon>
        <taxon>Spermatophyta</taxon>
        <taxon>Magnoliopsida</taxon>
        <taxon>eudicotyledons</taxon>
        <taxon>Gunneridae</taxon>
        <taxon>Pentapetalae</taxon>
        <taxon>asterids</taxon>
        <taxon>lamiids</taxon>
        <taxon>Lamiales</taxon>
        <taxon>Orobanchaceae</taxon>
        <taxon>Pedicularideae</taxon>
        <taxon>Castillejinae</taxon>
        <taxon>Castilleja</taxon>
    </lineage>
</organism>
<dbReference type="Gene3D" id="3.10.20.90">
    <property type="entry name" value="Phosphatidylinositol 3-kinase Catalytic Subunit, Chain A, domain 1"/>
    <property type="match status" value="1"/>
</dbReference>
<keyword evidence="4" id="KW-1185">Reference proteome</keyword>